<dbReference type="Proteomes" id="UP000250321">
    <property type="component" value="Unassembled WGS sequence"/>
</dbReference>
<reference evidence="1 2" key="1">
    <citation type="submission" date="2018-02" db="EMBL/GenBank/DDBJ databases">
        <title>Draft genome of wild Prunus yedoensis var. nudiflora.</title>
        <authorList>
            <person name="Baek S."/>
            <person name="Kim J.-H."/>
            <person name="Choi K."/>
            <person name="Kim G.-B."/>
            <person name="Cho A."/>
            <person name="Jang H."/>
            <person name="Shin C.-H."/>
            <person name="Yu H.-J."/>
            <person name="Mun J.-H."/>
        </authorList>
    </citation>
    <scope>NUCLEOTIDE SEQUENCE [LARGE SCALE GENOMIC DNA]</scope>
    <source>
        <strain evidence="2">cv. Jeju island</strain>
        <tissue evidence="1">Leaf</tissue>
    </source>
</reference>
<comment type="caution">
    <text evidence="1">The sequence shown here is derived from an EMBL/GenBank/DDBJ whole genome shotgun (WGS) entry which is preliminary data.</text>
</comment>
<gene>
    <name evidence="1" type="ORF">Pyn_41206</name>
</gene>
<evidence type="ECO:0000313" key="2">
    <source>
        <dbReference type="Proteomes" id="UP000250321"/>
    </source>
</evidence>
<accession>A0A314UB88</accession>
<dbReference type="EMBL" id="PJQY01003844">
    <property type="protein sequence ID" value="PQM33986.1"/>
    <property type="molecule type" value="Genomic_DNA"/>
</dbReference>
<dbReference type="AlphaFoldDB" id="A0A314UB88"/>
<evidence type="ECO:0000313" key="1">
    <source>
        <dbReference type="EMBL" id="PQM33986.1"/>
    </source>
</evidence>
<protein>
    <submittedName>
        <fullName evidence="1">Uncharacterized protein</fullName>
    </submittedName>
</protein>
<sequence length="93" mass="10436">MSQFSKSTSAPPLFYLASTNLHLAYPYLPLTPYTTATRFGPHYANHYARKRGTQREGEVRSRGMGGCGGWWNMLEVLHFADHPPKLRAMAGAH</sequence>
<keyword evidence="2" id="KW-1185">Reference proteome</keyword>
<proteinExistence type="predicted"/>
<name>A0A314UB88_PRUYE</name>
<organism evidence="1 2">
    <name type="scientific">Prunus yedoensis var. nudiflora</name>
    <dbReference type="NCBI Taxonomy" id="2094558"/>
    <lineage>
        <taxon>Eukaryota</taxon>
        <taxon>Viridiplantae</taxon>
        <taxon>Streptophyta</taxon>
        <taxon>Embryophyta</taxon>
        <taxon>Tracheophyta</taxon>
        <taxon>Spermatophyta</taxon>
        <taxon>Magnoliopsida</taxon>
        <taxon>eudicotyledons</taxon>
        <taxon>Gunneridae</taxon>
        <taxon>Pentapetalae</taxon>
        <taxon>rosids</taxon>
        <taxon>fabids</taxon>
        <taxon>Rosales</taxon>
        <taxon>Rosaceae</taxon>
        <taxon>Amygdaloideae</taxon>
        <taxon>Amygdaleae</taxon>
        <taxon>Prunus</taxon>
    </lineage>
</organism>